<name>A0ABD1M3Q7_9FABA</name>
<dbReference type="InterPro" id="IPR003736">
    <property type="entry name" value="PAAI_dom"/>
</dbReference>
<evidence type="ECO:0000256" key="1">
    <source>
        <dbReference type="ARBA" id="ARBA00008324"/>
    </source>
</evidence>
<dbReference type="InterPro" id="IPR029069">
    <property type="entry name" value="HotDog_dom_sf"/>
</dbReference>
<keyword evidence="2" id="KW-0378">Hydrolase</keyword>
<dbReference type="PANTHER" id="PTHR21660">
    <property type="entry name" value="THIOESTERASE SUPERFAMILY MEMBER-RELATED"/>
    <property type="match status" value="1"/>
</dbReference>
<evidence type="ECO:0000313" key="6">
    <source>
        <dbReference type="Proteomes" id="UP001603857"/>
    </source>
</evidence>
<dbReference type="AlphaFoldDB" id="A0ABD1M3Q7"/>
<comment type="similarity">
    <text evidence="1">Belongs to the thioesterase PaaI family.</text>
</comment>
<feature type="compositionally biased region" description="Low complexity" evidence="3">
    <location>
        <begin position="211"/>
        <end position="220"/>
    </location>
</feature>
<dbReference type="NCBIfam" id="TIGR00369">
    <property type="entry name" value="unchar_dom_1"/>
    <property type="match status" value="1"/>
</dbReference>
<dbReference type="EMBL" id="JBGMDY010000006">
    <property type="protein sequence ID" value="KAL2330415.1"/>
    <property type="molecule type" value="Genomic_DNA"/>
</dbReference>
<dbReference type="PANTHER" id="PTHR21660:SF12">
    <property type="entry name" value="OS07G0462700 PROTEIN"/>
    <property type="match status" value="1"/>
</dbReference>
<dbReference type="SUPFAM" id="SSF54637">
    <property type="entry name" value="Thioesterase/thiol ester dehydrase-isomerase"/>
    <property type="match status" value="1"/>
</dbReference>
<evidence type="ECO:0000259" key="4">
    <source>
        <dbReference type="Pfam" id="PF03061"/>
    </source>
</evidence>
<organism evidence="5 6">
    <name type="scientific">Flemingia macrophylla</name>
    <dbReference type="NCBI Taxonomy" id="520843"/>
    <lineage>
        <taxon>Eukaryota</taxon>
        <taxon>Viridiplantae</taxon>
        <taxon>Streptophyta</taxon>
        <taxon>Embryophyta</taxon>
        <taxon>Tracheophyta</taxon>
        <taxon>Spermatophyta</taxon>
        <taxon>Magnoliopsida</taxon>
        <taxon>eudicotyledons</taxon>
        <taxon>Gunneridae</taxon>
        <taxon>Pentapetalae</taxon>
        <taxon>rosids</taxon>
        <taxon>fabids</taxon>
        <taxon>Fabales</taxon>
        <taxon>Fabaceae</taxon>
        <taxon>Papilionoideae</taxon>
        <taxon>50 kb inversion clade</taxon>
        <taxon>NPAAA clade</taxon>
        <taxon>indigoferoid/millettioid clade</taxon>
        <taxon>Phaseoleae</taxon>
        <taxon>Flemingia</taxon>
    </lineage>
</organism>
<evidence type="ECO:0000256" key="2">
    <source>
        <dbReference type="ARBA" id="ARBA00022801"/>
    </source>
</evidence>
<keyword evidence="6" id="KW-1185">Reference proteome</keyword>
<evidence type="ECO:0000256" key="3">
    <source>
        <dbReference type="SAM" id="MobiDB-lite"/>
    </source>
</evidence>
<dbReference type="InterPro" id="IPR006683">
    <property type="entry name" value="Thioestr_dom"/>
</dbReference>
<reference evidence="5 6" key="1">
    <citation type="submission" date="2024-08" db="EMBL/GenBank/DDBJ databases">
        <title>Insights into the chromosomal genome structure of Flemingia macrophylla.</title>
        <authorList>
            <person name="Ding Y."/>
            <person name="Zhao Y."/>
            <person name="Bi W."/>
            <person name="Wu M."/>
            <person name="Zhao G."/>
            <person name="Gong Y."/>
            <person name="Li W."/>
            <person name="Zhang P."/>
        </authorList>
    </citation>
    <scope>NUCLEOTIDE SEQUENCE [LARGE SCALE GENOMIC DNA]</scope>
    <source>
        <strain evidence="5">DYQJB</strain>
        <tissue evidence="5">Leaf</tissue>
    </source>
</reference>
<comment type="caution">
    <text evidence="5">The sequence shown here is derived from an EMBL/GenBank/DDBJ whole genome shotgun (WGS) entry which is preliminary data.</text>
</comment>
<evidence type="ECO:0000313" key="5">
    <source>
        <dbReference type="EMBL" id="KAL2330415.1"/>
    </source>
</evidence>
<gene>
    <name evidence="5" type="ORF">Fmac_017996</name>
</gene>
<feature type="domain" description="Thioesterase" evidence="4">
    <location>
        <begin position="64"/>
        <end position="138"/>
    </location>
</feature>
<dbReference type="GO" id="GO:0016787">
    <property type="term" value="F:hydrolase activity"/>
    <property type="evidence" value="ECO:0007669"/>
    <property type="project" value="UniProtKB-KW"/>
</dbReference>
<feature type="region of interest" description="Disordered" evidence="3">
    <location>
        <begin position="201"/>
        <end position="220"/>
    </location>
</feature>
<dbReference type="Proteomes" id="UP001603857">
    <property type="component" value="Unassembled WGS sequence"/>
</dbReference>
<dbReference type="InterPro" id="IPR039298">
    <property type="entry name" value="ACOT13"/>
</dbReference>
<protein>
    <recommendedName>
        <fullName evidence="4">Thioesterase domain-containing protein</fullName>
    </recommendedName>
</protein>
<dbReference type="Pfam" id="PF03061">
    <property type="entry name" value="4HBT"/>
    <property type="match status" value="1"/>
</dbReference>
<sequence>MDPQIVSKTHSFLRSLGIDKPIPQICETRGFYYQFFGSFVRVNDVKRGRISCTIAIKSPISNYFGKLHGGSVGSFIELLSVACARTVVAEDKELFLGEINVSYLSGAPTNTEVLAEASVVKSGRNVTMVAIEFKLKNTGNLIYVAHTTFYNILVSKYSCWPTLDMMKGATRLEYIPSRFSKDQATSSMNFGLLPPTMPTFPSRKSLDSSKKLSFSLGTPS</sequence>
<dbReference type="CDD" id="cd03443">
    <property type="entry name" value="PaaI_thioesterase"/>
    <property type="match status" value="1"/>
</dbReference>
<accession>A0ABD1M3Q7</accession>
<proteinExistence type="inferred from homology"/>
<dbReference type="Gene3D" id="3.10.129.10">
    <property type="entry name" value="Hotdog Thioesterase"/>
    <property type="match status" value="1"/>
</dbReference>